<comment type="caution">
    <text evidence="4">The sequence shown here is derived from an EMBL/GenBank/DDBJ whole genome shotgun (WGS) entry which is preliminary data.</text>
</comment>
<dbReference type="PANTHER" id="PTHR12345:SF11">
    <property type="entry name" value="FI13065P"/>
    <property type="match status" value="1"/>
</dbReference>
<feature type="compositionally biased region" description="Basic and acidic residues" evidence="2">
    <location>
        <begin position="195"/>
        <end position="219"/>
    </location>
</feature>
<evidence type="ECO:0000256" key="2">
    <source>
        <dbReference type="SAM" id="MobiDB-lite"/>
    </source>
</evidence>
<feature type="region of interest" description="Disordered" evidence="2">
    <location>
        <begin position="377"/>
        <end position="457"/>
    </location>
</feature>
<evidence type="ECO:0000313" key="5">
    <source>
        <dbReference type="Proteomes" id="UP001347796"/>
    </source>
</evidence>
<feature type="compositionally biased region" description="Basic and acidic residues" evidence="2">
    <location>
        <begin position="535"/>
        <end position="554"/>
    </location>
</feature>
<reference evidence="4 5" key="1">
    <citation type="submission" date="2024-01" db="EMBL/GenBank/DDBJ databases">
        <title>The genome of the rayed Mediterranean limpet Patella caerulea (Linnaeus, 1758).</title>
        <authorList>
            <person name="Anh-Thu Weber A."/>
            <person name="Halstead-Nussloch G."/>
        </authorList>
    </citation>
    <scope>NUCLEOTIDE SEQUENCE [LARGE SCALE GENOMIC DNA]</scope>
    <source>
        <strain evidence="4">AATW-2023a</strain>
        <tissue evidence="4">Whole specimen</tissue>
    </source>
</reference>
<evidence type="ECO:0000313" key="4">
    <source>
        <dbReference type="EMBL" id="KAK6174354.1"/>
    </source>
</evidence>
<feature type="region of interest" description="Disordered" evidence="2">
    <location>
        <begin position="535"/>
        <end position="594"/>
    </location>
</feature>
<dbReference type="GO" id="GO:0005886">
    <property type="term" value="C:plasma membrane"/>
    <property type="evidence" value="ECO:0007669"/>
    <property type="project" value="TreeGrafter"/>
</dbReference>
<proteinExistence type="predicted"/>
<feature type="compositionally biased region" description="Polar residues" evidence="2">
    <location>
        <begin position="478"/>
        <end position="488"/>
    </location>
</feature>
<organism evidence="4 5">
    <name type="scientific">Patella caerulea</name>
    <name type="common">Rayed Mediterranean limpet</name>
    <dbReference type="NCBI Taxonomy" id="87958"/>
    <lineage>
        <taxon>Eukaryota</taxon>
        <taxon>Metazoa</taxon>
        <taxon>Spiralia</taxon>
        <taxon>Lophotrochozoa</taxon>
        <taxon>Mollusca</taxon>
        <taxon>Gastropoda</taxon>
        <taxon>Patellogastropoda</taxon>
        <taxon>Patelloidea</taxon>
        <taxon>Patellidae</taxon>
        <taxon>Patella</taxon>
    </lineage>
</organism>
<keyword evidence="1" id="KW-0677">Repeat</keyword>
<sequence>MDSVIKQGVLRKIPVSDRPLSGLLSKLDTRKWCVLALRNGDPFFEFYTREEEMFTGSGGIVLNLTKCKQITYTLSKRTKIFAFCIVLTDDVVQLAASSSRIMLSWVRTIELCLQRLGILEARDDKHVYSFCPAVVNIRGHTKDEEEVEGAVGGVEDEDNDPYSLANEDINVQDVEGENIFGTIREVDDQEDSASEDEKNDFFFDWTKEPESKPKIEKKTSCTPTPRKTSVEESSGSETFVDSNFWEKNKVPSNRASLAQSKILDSRFKISDSNNNNDAQKTDSDNDDGYCGLSELAQARAMKLSNGDNGVSLRKNLTSNVNKNISTNVISNDKASTNKTLLNGAMKALSVNNSTSSITASSPSNSQMTSSNTVLGATASSLSNSTPATSSNTVLGAMASPPSNSTPSSNTILGAMAPPSSNPREKLTVDLSKSDKCEKARPDPTREDNLFENDYAPFPTRAPVPDLISFDNYGASSPEPETNPGSQDAFTLEPVRPVPKPRKIKNNVIQDDIEDTSVTGATNNIIVDKLEPKLVNHVQDKRPDPFKTNRKEPTAEKPANQNTDPPQDLINDKLSADANSLEILEKEDSDSSDEDDHEYIYQGVFDGAVKGAAGFAPPVLPPRIDSLPQNPLKSAFHPATENSPSFDPKFSPLLVDSKSASFDDNPSPPPLPRRNKVKSEEIPPPVPMRSNSVRSDRPQVPPRVLPDGVVDIRAPQRQLSQRMRVDRAKSVHTVISLKQNQIEILKEEMLMADIKIMISSKYLGGLALVDACNSVWVAGWNVVEYPHLHGKFHIGDQIISINSVRIVSATSAIKQFKHSESMFVEICVKRLPKAKVFVIRRSAEGEDLGMKREKGTAEIVYVAPNGLAGQQNLHKKPTNLSGTTTCNWFITEINSRPLNLSFKDMEIEHRLGAVGRDISLVVQPIDFIQELKKHLKKLKNYKSYLIT</sequence>
<dbReference type="EMBL" id="JAZGQO010000011">
    <property type="protein sequence ID" value="KAK6174354.1"/>
    <property type="molecule type" value="Genomic_DNA"/>
</dbReference>
<keyword evidence="5" id="KW-1185">Reference proteome</keyword>
<feature type="compositionally biased region" description="Low complexity" evidence="2">
    <location>
        <begin position="399"/>
        <end position="410"/>
    </location>
</feature>
<name>A0AAN8JE91_PATCE</name>
<dbReference type="PANTHER" id="PTHR12345">
    <property type="entry name" value="SYNTENIN RELATED"/>
    <property type="match status" value="1"/>
</dbReference>
<dbReference type="InterPro" id="IPR001849">
    <property type="entry name" value="PH_domain"/>
</dbReference>
<feature type="region of interest" description="Disordered" evidence="2">
    <location>
        <begin position="470"/>
        <end position="497"/>
    </location>
</feature>
<evidence type="ECO:0000259" key="3">
    <source>
        <dbReference type="SMART" id="SM00233"/>
    </source>
</evidence>
<dbReference type="AlphaFoldDB" id="A0AAN8JE91"/>
<dbReference type="SMART" id="SM00233">
    <property type="entry name" value="PH"/>
    <property type="match status" value="1"/>
</dbReference>
<feature type="compositionally biased region" description="Acidic residues" evidence="2">
    <location>
        <begin position="584"/>
        <end position="594"/>
    </location>
</feature>
<gene>
    <name evidence="4" type="ORF">SNE40_017649</name>
</gene>
<dbReference type="SUPFAM" id="SSF50729">
    <property type="entry name" value="PH domain-like"/>
    <property type="match status" value="1"/>
</dbReference>
<dbReference type="InterPro" id="IPR011993">
    <property type="entry name" value="PH-like_dom_sf"/>
</dbReference>
<evidence type="ECO:0000256" key="1">
    <source>
        <dbReference type="ARBA" id="ARBA00022737"/>
    </source>
</evidence>
<dbReference type="InterPro" id="IPR051230">
    <property type="entry name" value="APP-Binding"/>
</dbReference>
<accession>A0AAN8JE91</accession>
<feature type="region of interest" description="Disordered" evidence="2">
    <location>
        <begin position="185"/>
        <end position="238"/>
    </location>
</feature>
<feature type="region of interest" description="Disordered" evidence="2">
    <location>
        <begin position="620"/>
        <end position="705"/>
    </location>
</feature>
<feature type="compositionally biased region" description="Polar residues" evidence="2">
    <location>
        <begin position="221"/>
        <end position="238"/>
    </location>
</feature>
<feature type="domain" description="PH" evidence="3">
    <location>
        <begin position="4"/>
        <end position="116"/>
    </location>
</feature>
<dbReference type="Proteomes" id="UP001347796">
    <property type="component" value="Unassembled WGS sequence"/>
</dbReference>
<protein>
    <recommendedName>
        <fullName evidence="3">PH domain-containing protein</fullName>
    </recommendedName>
</protein>
<dbReference type="GO" id="GO:0005737">
    <property type="term" value="C:cytoplasm"/>
    <property type="evidence" value="ECO:0007669"/>
    <property type="project" value="TreeGrafter"/>
</dbReference>
<dbReference type="Gene3D" id="2.30.29.30">
    <property type="entry name" value="Pleckstrin-homology domain (PH domain)/Phosphotyrosine-binding domain (PTB)"/>
    <property type="match status" value="1"/>
</dbReference>
<feature type="compositionally biased region" description="Low complexity" evidence="2">
    <location>
        <begin position="377"/>
        <end position="392"/>
    </location>
</feature>
<feature type="compositionally biased region" description="Basic and acidic residues" evidence="2">
    <location>
        <begin position="422"/>
        <end position="448"/>
    </location>
</feature>